<evidence type="ECO:0000256" key="2">
    <source>
        <dbReference type="ARBA" id="ARBA00022946"/>
    </source>
</evidence>
<dbReference type="InterPro" id="IPR054059">
    <property type="entry name" value="MORF/ORRM1/DAG-like_MORF"/>
</dbReference>
<dbReference type="EMBL" id="QGKW02001660">
    <property type="protein sequence ID" value="KAF2578921.1"/>
    <property type="molecule type" value="Genomic_DNA"/>
</dbReference>
<evidence type="ECO:0000313" key="6">
    <source>
        <dbReference type="Proteomes" id="UP000712281"/>
    </source>
</evidence>
<comment type="caution">
    <text evidence="5">The sequence shown here is derived from an EMBL/GenBank/DDBJ whole genome shotgun (WGS) entry which is preliminary data.</text>
</comment>
<evidence type="ECO:0000259" key="4">
    <source>
        <dbReference type="Pfam" id="PF21864"/>
    </source>
</evidence>
<evidence type="ECO:0000256" key="3">
    <source>
        <dbReference type="SAM" id="MobiDB-lite"/>
    </source>
</evidence>
<dbReference type="Pfam" id="PF21864">
    <property type="entry name" value="MORF_dom"/>
    <property type="match status" value="1"/>
</dbReference>
<keyword evidence="1" id="KW-0507">mRNA processing</keyword>
<dbReference type="GO" id="GO:0080156">
    <property type="term" value="P:mitochondrial mRNA modification"/>
    <property type="evidence" value="ECO:0007669"/>
    <property type="project" value="TreeGrafter"/>
</dbReference>
<proteinExistence type="predicted"/>
<evidence type="ECO:0000313" key="5">
    <source>
        <dbReference type="EMBL" id="KAF2578921.1"/>
    </source>
</evidence>
<protein>
    <recommendedName>
        <fullName evidence="4">MORF/ORRM1/DAG-like MORF domain-containing protein</fullName>
    </recommendedName>
</protein>
<dbReference type="AlphaFoldDB" id="A0A8S9J9J2"/>
<organism evidence="5 6">
    <name type="scientific">Brassica cretica</name>
    <name type="common">Mustard</name>
    <dbReference type="NCBI Taxonomy" id="69181"/>
    <lineage>
        <taxon>Eukaryota</taxon>
        <taxon>Viridiplantae</taxon>
        <taxon>Streptophyta</taxon>
        <taxon>Embryophyta</taxon>
        <taxon>Tracheophyta</taxon>
        <taxon>Spermatophyta</taxon>
        <taxon>Magnoliopsida</taxon>
        <taxon>eudicotyledons</taxon>
        <taxon>Gunneridae</taxon>
        <taxon>Pentapetalae</taxon>
        <taxon>rosids</taxon>
        <taxon>malvids</taxon>
        <taxon>Brassicales</taxon>
        <taxon>Brassicaceae</taxon>
        <taxon>Brassiceae</taxon>
        <taxon>Brassica</taxon>
    </lineage>
</organism>
<evidence type="ECO:0000256" key="1">
    <source>
        <dbReference type="ARBA" id="ARBA00022664"/>
    </source>
</evidence>
<accession>A0A8S9J9J2</accession>
<reference evidence="5" key="1">
    <citation type="submission" date="2019-12" db="EMBL/GenBank/DDBJ databases">
        <title>Genome sequencing and annotation of Brassica cretica.</title>
        <authorList>
            <person name="Studholme D.J."/>
            <person name="Sarris P.F."/>
        </authorList>
    </citation>
    <scope>NUCLEOTIDE SEQUENCE</scope>
    <source>
        <strain evidence="5">PFS-001/15</strain>
        <tissue evidence="5">Leaf</tissue>
    </source>
</reference>
<feature type="domain" description="MORF/ORRM1/DAG-like MORF" evidence="4">
    <location>
        <begin position="85"/>
        <end position="118"/>
    </location>
</feature>
<keyword evidence="2" id="KW-0809">Transit peptide</keyword>
<name>A0A8S9J9J2_BRACR</name>
<feature type="region of interest" description="Disordered" evidence="3">
    <location>
        <begin position="141"/>
        <end position="163"/>
    </location>
</feature>
<sequence length="173" mass="19792">MFSNRLQRALLTATSCINRSISPASFAPPHDLPSVLTVLQRRAVLGLFTEVTQFPVRLFWTTEYKLYKEGDEITQDTVLFEGCDYNHWLITMDFPKNHPLSPEEMVSTYEQTCATGLDLPGVVFILSDSYIDPQNKEYGGDKYENGVITHRPPPLQPSRRPRLKRQCKVVEVD</sequence>
<gene>
    <name evidence="5" type="ORF">F2Q68_00006268</name>
</gene>
<dbReference type="GO" id="GO:0016554">
    <property type="term" value="P:cytidine to uridine editing"/>
    <property type="evidence" value="ECO:0007669"/>
    <property type="project" value="InterPro"/>
</dbReference>
<dbReference type="GO" id="GO:0006397">
    <property type="term" value="P:mRNA processing"/>
    <property type="evidence" value="ECO:0007669"/>
    <property type="project" value="UniProtKB-KW"/>
</dbReference>
<dbReference type="GO" id="GO:0005739">
    <property type="term" value="C:mitochondrion"/>
    <property type="evidence" value="ECO:0007669"/>
    <property type="project" value="TreeGrafter"/>
</dbReference>
<dbReference type="Proteomes" id="UP000712281">
    <property type="component" value="Unassembled WGS sequence"/>
</dbReference>
<dbReference type="InterPro" id="IPR039206">
    <property type="entry name" value="MORF/ORRM1/DAG-like"/>
</dbReference>
<dbReference type="PANTHER" id="PTHR31346">
    <property type="entry name" value="MULTIPLE ORGANELLAR RNA EDITING FACTOR 2, CHLOROPLASTIC-RELATED-RELATED"/>
    <property type="match status" value="1"/>
</dbReference>
<dbReference type="PANTHER" id="PTHR31346:SF5">
    <property type="entry name" value="MULTIPLE ORGANELLAR RNA EDITING FACTOR 1, MITOCHONDRIAL"/>
    <property type="match status" value="1"/>
</dbReference>